<gene>
    <name evidence="1" type="ORF">J057_22870</name>
</gene>
<proteinExistence type="predicted"/>
<evidence type="ECO:0000313" key="2">
    <source>
        <dbReference type="Proteomes" id="UP000013165"/>
    </source>
</evidence>
<accession>N6WRX2</accession>
<dbReference type="Proteomes" id="UP000013165">
    <property type="component" value="Unassembled WGS sequence"/>
</dbReference>
<dbReference type="HOGENOM" id="CLU_1238965_0_0_6"/>
<dbReference type="EMBL" id="APLQ01000014">
    <property type="protein sequence ID" value="ENO14286.1"/>
    <property type="molecule type" value="Genomic_DNA"/>
</dbReference>
<dbReference type="OrthoDB" id="6368742at2"/>
<protein>
    <submittedName>
        <fullName evidence="1">Uncharacterized protein</fullName>
    </submittedName>
</protein>
<comment type="caution">
    <text evidence="1">The sequence shown here is derived from an EMBL/GenBank/DDBJ whole genome shotgun (WGS) entry which is preliminary data.</text>
</comment>
<sequence>MRILAAILALLASTICWSTPITYSFSGYATAVRINGIDTDPSSPLVRNDGKVVTNGNTAMTGNIVFDPDAWRDGAGGSGYGQVFSWTFSTLGLTYHGESGAFHYLDFYNSRFSYSDELPLGGFEQANLPDVCNISFDFDNEPFLDGPAHFPIANFIGGHFFSALEVVEIDETRTMQGLLGVITDLSVVPQPVPGPSPLLLLSTGLLLLSRGAKRKRGRFVRIA</sequence>
<keyword evidence="2" id="KW-1185">Reference proteome</keyword>
<dbReference type="RefSeq" id="WP_004582505.1">
    <property type="nucleotide sequence ID" value="NZ_AP028878.1"/>
</dbReference>
<name>N6WRX2_9GAMM</name>
<dbReference type="AlphaFoldDB" id="N6WRX2"/>
<dbReference type="PATRIC" id="fig|626887.3.peg.4575"/>
<evidence type="ECO:0000313" key="1">
    <source>
        <dbReference type="EMBL" id="ENO14286.1"/>
    </source>
</evidence>
<reference evidence="1 2" key="1">
    <citation type="journal article" date="2013" name="Genome Announc.">
        <title>Genome Sequence of the Polycyclic Aromatic Hydrocarbon-Degrading Bacterium Strain Marinobacter nanhaiticus D15-8WT.</title>
        <authorList>
            <person name="Cui Z."/>
            <person name="Gao W."/>
            <person name="Li Q."/>
            <person name="Xu G."/>
            <person name="Zheng L."/>
        </authorList>
    </citation>
    <scope>NUCLEOTIDE SEQUENCE [LARGE SCALE GENOMIC DNA]</scope>
    <source>
        <strain evidence="1 2">D15-8W</strain>
    </source>
</reference>
<organism evidence="1 2">
    <name type="scientific">Marinobacter nanhaiticus D15-8W</name>
    <dbReference type="NCBI Taxonomy" id="626887"/>
    <lineage>
        <taxon>Bacteria</taxon>
        <taxon>Pseudomonadati</taxon>
        <taxon>Pseudomonadota</taxon>
        <taxon>Gammaproteobacteria</taxon>
        <taxon>Pseudomonadales</taxon>
        <taxon>Marinobacteraceae</taxon>
        <taxon>Marinobacter</taxon>
    </lineage>
</organism>